<dbReference type="PROSITE" id="PS50110">
    <property type="entry name" value="RESPONSE_REGULATORY"/>
    <property type="match status" value="1"/>
</dbReference>
<evidence type="ECO:0000256" key="1">
    <source>
        <dbReference type="ARBA" id="ARBA00022553"/>
    </source>
</evidence>
<feature type="domain" description="Response regulatory" evidence="3">
    <location>
        <begin position="7"/>
        <end position="121"/>
    </location>
</feature>
<keyword evidence="1 2" id="KW-0597">Phosphoprotein</keyword>
<dbReference type="InterPro" id="IPR011006">
    <property type="entry name" value="CheY-like_superfamily"/>
</dbReference>
<dbReference type="SUPFAM" id="SSF52172">
    <property type="entry name" value="CheY-like"/>
    <property type="match status" value="1"/>
</dbReference>
<dbReference type="RefSeq" id="WP_311789364.1">
    <property type="nucleotide sequence ID" value="NZ_JALDYY010000028.1"/>
</dbReference>
<dbReference type="SMART" id="SM00448">
    <property type="entry name" value="REC"/>
    <property type="match status" value="1"/>
</dbReference>
<dbReference type="EMBL" id="JALDYZ010000027">
    <property type="protein sequence ID" value="MDI7925200.1"/>
    <property type="molecule type" value="Genomic_DNA"/>
</dbReference>
<reference evidence="4" key="1">
    <citation type="submission" date="2022-03" db="EMBL/GenBank/DDBJ databases">
        <title>Fererhizobium litorale gen. nov., sp. nov., isolated from sandy sediments of the Sea of Japan seashore.</title>
        <authorList>
            <person name="Romanenko L."/>
            <person name="Kurilenko V."/>
            <person name="Otstavnykh N."/>
            <person name="Svetashev V."/>
            <person name="Tekutyeva L."/>
            <person name="Isaeva M."/>
            <person name="Mikhailov V."/>
        </authorList>
    </citation>
    <scope>NUCLEOTIDE SEQUENCE</scope>
    <source>
        <strain evidence="4">KMM 9576</strain>
    </source>
</reference>
<dbReference type="Pfam" id="PF00072">
    <property type="entry name" value="Response_reg"/>
    <property type="match status" value="1"/>
</dbReference>
<dbReference type="PANTHER" id="PTHR44591">
    <property type="entry name" value="STRESS RESPONSE REGULATOR PROTEIN 1"/>
    <property type="match status" value="1"/>
</dbReference>
<dbReference type="AlphaFoldDB" id="A0AAE3QJS0"/>
<feature type="modified residue" description="4-aspartylphosphate" evidence="2">
    <location>
        <position position="56"/>
    </location>
</feature>
<dbReference type="PANTHER" id="PTHR44591:SF25">
    <property type="entry name" value="CHEMOTAXIS TWO-COMPONENT RESPONSE REGULATOR"/>
    <property type="match status" value="1"/>
</dbReference>
<dbReference type="InterPro" id="IPR001789">
    <property type="entry name" value="Sig_transdc_resp-reg_receiver"/>
</dbReference>
<dbReference type="InterPro" id="IPR050595">
    <property type="entry name" value="Bact_response_regulator"/>
</dbReference>
<keyword evidence="5" id="KW-1185">Reference proteome</keyword>
<evidence type="ECO:0000259" key="3">
    <source>
        <dbReference type="PROSITE" id="PS50110"/>
    </source>
</evidence>
<gene>
    <name evidence="4" type="ORF">MRS75_24470</name>
</gene>
<accession>A0AAE3QJS0</accession>
<dbReference type="GO" id="GO:0000160">
    <property type="term" value="P:phosphorelay signal transduction system"/>
    <property type="evidence" value="ECO:0007669"/>
    <property type="project" value="InterPro"/>
</dbReference>
<name>A0AAE3QJS0_9HYPH</name>
<sequence length="128" mass="14050">MILRQSVVAIVDDDPRLLESLGDLLESVGHAVRTFSSPHAFLAGDLLSEIDCLVTDITMPELDGFDLQQMANEKRPDLPVIFITGTHDIATEQRVMDLPRGRFFRKPFNSQELVSAIAGALMAKGPST</sequence>
<evidence type="ECO:0000313" key="4">
    <source>
        <dbReference type="EMBL" id="MDI7925200.1"/>
    </source>
</evidence>
<proteinExistence type="predicted"/>
<protein>
    <submittedName>
        <fullName evidence="4">Response regulator</fullName>
    </submittedName>
</protein>
<organism evidence="4 5">
    <name type="scientific">Ferirhizobium litorale</name>
    <dbReference type="NCBI Taxonomy" id="2927786"/>
    <lineage>
        <taxon>Bacteria</taxon>
        <taxon>Pseudomonadati</taxon>
        <taxon>Pseudomonadota</taxon>
        <taxon>Alphaproteobacteria</taxon>
        <taxon>Hyphomicrobiales</taxon>
        <taxon>Rhizobiaceae</taxon>
        <taxon>Ferirhizobium</taxon>
    </lineage>
</organism>
<dbReference type="Gene3D" id="3.40.50.2300">
    <property type="match status" value="1"/>
</dbReference>
<evidence type="ECO:0000313" key="5">
    <source>
        <dbReference type="Proteomes" id="UP001161580"/>
    </source>
</evidence>
<comment type="caution">
    <text evidence="4">The sequence shown here is derived from an EMBL/GenBank/DDBJ whole genome shotgun (WGS) entry which is preliminary data.</text>
</comment>
<evidence type="ECO:0000256" key="2">
    <source>
        <dbReference type="PROSITE-ProRule" id="PRU00169"/>
    </source>
</evidence>
<dbReference type="Proteomes" id="UP001161580">
    <property type="component" value="Unassembled WGS sequence"/>
</dbReference>